<evidence type="ECO:0000313" key="1">
    <source>
        <dbReference type="EMBL" id="RLJ73655.1"/>
    </source>
</evidence>
<name>A0A497XV82_9SPHI</name>
<comment type="caution">
    <text evidence="1">The sequence shown here is derived from an EMBL/GenBank/DDBJ whole genome shotgun (WGS) entry which is preliminary data.</text>
</comment>
<dbReference type="Proteomes" id="UP000273898">
    <property type="component" value="Unassembled WGS sequence"/>
</dbReference>
<reference evidence="1 2" key="1">
    <citation type="submission" date="2018-10" db="EMBL/GenBank/DDBJ databases">
        <title>Genomic Encyclopedia of Archaeal and Bacterial Type Strains, Phase II (KMG-II): from individual species to whole genera.</title>
        <authorList>
            <person name="Goeker M."/>
        </authorList>
    </citation>
    <scope>NUCLEOTIDE SEQUENCE [LARGE SCALE GENOMIC DNA]</scope>
    <source>
        <strain evidence="1 2">DSM 19624</strain>
    </source>
</reference>
<sequence length="126" mass="13833">MVRNMKNNKKTWLGAMFTFALVAIMGLTFAFKPANLSKIEKAKRVNYYFRFTGSPSEEADRTLWENVPSTDPACGGTNDGCLIAVDESYTTLSGTDRILTTDVPVTSGSHQNPVLGDMVKASFNKN</sequence>
<gene>
    <name evidence="1" type="ORF">BCL90_3817</name>
</gene>
<dbReference type="EMBL" id="RCCK01000013">
    <property type="protein sequence ID" value="RLJ73655.1"/>
    <property type="molecule type" value="Genomic_DNA"/>
</dbReference>
<accession>A0A497XV82</accession>
<dbReference type="AlphaFoldDB" id="A0A497XV82"/>
<proteinExistence type="predicted"/>
<evidence type="ECO:0000313" key="2">
    <source>
        <dbReference type="Proteomes" id="UP000273898"/>
    </source>
</evidence>
<protein>
    <submittedName>
        <fullName evidence="1">Uncharacterized protein</fullName>
    </submittedName>
</protein>
<organism evidence="1 2">
    <name type="scientific">Pedobacter alluvionis</name>
    <dbReference type="NCBI Taxonomy" id="475253"/>
    <lineage>
        <taxon>Bacteria</taxon>
        <taxon>Pseudomonadati</taxon>
        <taxon>Bacteroidota</taxon>
        <taxon>Sphingobacteriia</taxon>
        <taxon>Sphingobacteriales</taxon>
        <taxon>Sphingobacteriaceae</taxon>
        <taxon>Pedobacter</taxon>
    </lineage>
</organism>